<evidence type="ECO:0000313" key="5">
    <source>
        <dbReference type="Proteomes" id="UP001161391"/>
    </source>
</evidence>
<organism evidence="4 5">
    <name type="scientific">Algimonas ampicilliniresistens</name>
    <dbReference type="NCBI Taxonomy" id="1298735"/>
    <lineage>
        <taxon>Bacteria</taxon>
        <taxon>Pseudomonadati</taxon>
        <taxon>Pseudomonadota</taxon>
        <taxon>Alphaproteobacteria</taxon>
        <taxon>Maricaulales</taxon>
        <taxon>Robiginitomaculaceae</taxon>
        <taxon>Algimonas</taxon>
    </lineage>
</organism>
<dbReference type="InterPro" id="IPR010131">
    <property type="entry name" value="MdtP/NodT-like"/>
</dbReference>
<keyword evidence="2" id="KW-0175">Coiled coil</keyword>
<dbReference type="Proteomes" id="UP001161391">
    <property type="component" value="Unassembled WGS sequence"/>
</dbReference>
<keyword evidence="5" id="KW-1185">Reference proteome</keyword>
<protein>
    <submittedName>
        <fullName evidence="4">Transporter</fullName>
    </submittedName>
</protein>
<keyword evidence="3" id="KW-0732">Signal</keyword>
<reference evidence="4" key="1">
    <citation type="journal article" date="2014" name="Int. J. Syst. Evol. Microbiol.">
        <title>Complete genome of a new Firmicutes species belonging to the dominant human colonic microbiota ('Ruminococcus bicirculans') reveals two chromosomes and a selective capacity to utilize plant glucans.</title>
        <authorList>
            <consortium name="NISC Comparative Sequencing Program"/>
            <person name="Wegmann U."/>
            <person name="Louis P."/>
            <person name="Goesmann A."/>
            <person name="Henrissat B."/>
            <person name="Duncan S.H."/>
            <person name="Flint H.J."/>
        </authorList>
    </citation>
    <scope>NUCLEOTIDE SEQUENCE</scope>
    <source>
        <strain evidence="4">NBRC 108219</strain>
    </source>
</reference>
<dbReference type="SUPFAM" id="SSF56954">
    <property type="entry name" value="Outer membrane efflux proteins (OEP)"/>
    <property type="match status" value="1"/>
</dbReference>
<dbReference type="RefSeq" id="WP_284386838.1">
    <property type="nucleotide sequence ID" value="NZ_BSNK01000001.1"/>
</dbReference>
<dbReference type="PANTHER" id="PTHR30203:SF24">
    <property type="entry name" value="BLR4935 PROTEIN"/>
    <property type="match status" value="1"/>
</dbReference>
<evidence type="ECO:0000256" key="2">
    <source>
        <dbReference type="SAM" id="Coils"/>
    </source>
</evidence>
<proteinExistence type="inferred from homology"/>
<evidence type="ECO:0000256" key="1">
    <source>
        <dbReference type="ARBA" id="ARBA00007613"/>
    </source>
</evidence>
<dbReference type="PANTHER" id="PTHR30203">
    <property type="entry name" value="OUTER MEMBRANE CATION EFFLUX PROTEIN"/>
    <property type="match status" value="1"/>
</dbReference>
<dbReference type="InterPro" id="IPR003423">
    <property type="entry name" value="OMP_efflux"/>
</dbReference>
<dbReference type="EMBL" id="BSNK01000001">
    <property type="protein sequence ID" value="GLQ22451.1"/>
    <property type="molecule type" value="Genomic_DNA"/>
</dbReference>
<feature type="chain" id="PRO_5046339018" evidence="3">
    <location>
        <begin position="21"/>
        <end position="463"/>
    </location>
</feature>
<name>A0ABQ5V4J0_9PROT</name>
<reference evidence="4" key="2">
    <citation type="submission" date="2023-01" db="EMBL/GenBank/DDBJ databases">
        <title>Draft genome sequence of Algimonas ampicilliniresistens strain NBRC 108219.</title>
        <authorList>
            <person name="Sun Q."/>
            <person name="Mori K."/>
        </authorList>
    </citation>
    <scope>NUCLEOTIDE SEQUENCE</scope>
    <source>
        <strain evidence="4">NBRC 108219</strain>
    </source>
</reference>
<gene>
    <name evidence="4" type="ORF">GCM10007853_03250</name>
</gene>
<feature type="signal peptide" evidence="3">
    <location>
        <begin position="1"/>
        <end position="20"/>
    </location>
</feature>
<comment type="caution">
    <text evidence="4">The sequence shown here is derived from an EMBL/GenBank/DDBJ whole genome shotgun (WGS) entry which is preliminary data.</text>
</comment>
<dbReference type="PROSITE" id="PS51257">
    <property type="entry name" value="PROKAR_LIPOPROTEIN"/>
    <property type="match status" value="1"/>
</dbReference>
<dbReference type="Gene3D" id="1.20.1600.10">
    <property type="entry name" value="Outer membrane efflux proteins (OEP)"/>
    <property type="match status" value="1"/>
</dbReference>
<sequence>MSRITLRFASVMLVAGLSSACATLVEVDEETLIAAQTVEIPSDWQVSADPVRADSFAALYDDPVLATYLKAAIAGNYDLEQARFRVERADAQLAQFRARRAPQLSSSASLGASGVVDNLDDITDTAGLGLSGSFDTDLFGSLRADISGAAARASIARAETARLQRTILANVVSAYAGTIEAGLQLRVAELNLNFLTETERVTRARFEGGDAAGSDLALSELELQSARASVAEQHFAAADARRALSVLIGGFGDETLDGTPPLPTILPNVTDTGVGLDAAPAIMIANRFDVQAARLAVADAAATLEGVRADDLPGASLTASLSGTRPLEDLLDIDTYIASIGAALSYNLLDGGANDARQADAQAGLDSALSVYAQTLRSAVRNVRSNIAQVEALREALDSLQAAEVASERALELEGVRFDLGESILLDVLTVQRRVDATRSSRLRTQRRYLEAVAQAHLAAGPT</sequence>
<comment type="similarity">
    <text evidence="1">Belongs to the outer membrane factor (OMF) (TC 1.B.17) family.</text>
</comment>
<feature type="coiled-coil region" evidence="2">
    <location>
        <begin position="383"/>
        <end position="410"/>
    </location>
</feature>
<dbReference type="Pfam" id="PF02321">
    <property type="entry name" value="OEP"/>
    <property type="match status" value="2"/>
</dbReference>
<accession>A0ABQ5V4J0</accession>
<evidence type="ECO:0000313" key="4">
    <source>
        <dbReference type="EMBL" id="GLQ22451.1"/>
    </source>
</evidence>
<evidence type="ECO:0000256" key="3">
    <source>
        <dbReference type="SAM" id="SignalP"/>
    </source>
</evidence>